<dbReference type="Pfam" id="PF00294">
    <property type="entry name" value="PfkB"/>
    <property type="match status" value="1"/>
</dbReference>
<evidence type="ECO:0000256" key="1">
    <source>
        <dbReference type="ARBA" id="ARBA00010688"/>
    </source>
</evidence>
<dbReference type="InterPro" id="IPR050306">
    <property type="entry name" value="PfkB_Carbo_kinase"/>
</dbReference>
<dbReference type="InterPro" id="IPR029056">
    <property type="entry name" value="Ribokinase-like"/>
</dbReference>
<dbReference type="InterPro" id="IPR002173">
    <property type="entry name" value="Carboh/pur_kinase_PfkB_CS"/>
</dbReference>
<evidence type="ECO:0000313" key="8">
    <source>
        <dbReference type="Proteomes" id="UP000612893"/>
    </source>
</evidence>
<evidence type="ECO:0000313" key="7">
    <source>
        <dbReference type="EMBL" id="MBJ7600592.1"/>
    </source>
</evidence>
<dbReference type="RefSeq" id="WP_338204486.1">
    <property type="nucleotide sequence ID" value="NZ_JAEKNR010000213.1"/>
</dbReference>
<keyword evidence="4 7" id="KW-0418">Kinase</keyword>
<dbReference type="GO" id="GO:0005524">
    <property type="term" value="F:ATP binding"/>
    <property type="evidence" value="ECO:0007669"/>
    <property type="project" value="UniProtKB-KW"/>
</dbReference>
<name>A0A934NFC7_9BACT</name>
<dbReference type="Gene3D" id="3.40.1190.20">
    <property type="match status" value="1"/>
</dbReference>
<evidence type="ECO:0000259" key="6">
    <source>
        <dbReference type="Pfam" id="PF00294"/>
    </source>
</evidence>
<dbReference type="InterPro" id="IPR011611">
    <property type="entry name" value="PfkB_dom"/>
</dbReference>
<dbReference type="PROSITE" id="PS00584">
    <property type="entry name" value="PFKB_KINASES_2"/>
    <property type="match status" value="1"/>
</dbReference>
<dbReference type="SUPFAM" id="SSF53613">
    <property type="entry name" value="Ribokinase-like"/>
    <property type="match status" value="1"/>
</dbReference>
<organism evidence="7 8">
    <name type="scientific">Candidatus Nephthysia bennettiae</name>
    <dbReference type="NCBI Taxonomy" id="3127016"/>
    <lineage>
        <taxon>Bacteria</taxon>
        <taxon>Bacillati</taxon>
        <taxon>Candidatus Dormiibacterota</taxon>
        <taxon>Candidatus Dormibacteria</taxon>
        <taxon>Candidatus Dormibacterales</taxon>
        <taxon>Candidatus Dormibacteraceae</taxon>
        <taxon>Candidatus Nephthysia</taxon>
    </lineage>
</organism>
<gene>
    <name evidence="7" type="ORF">JF922_21290</name>
</gene>
<dbReference type="Proteomes" id="UP000612893">
    <property type="component" value="Unassembled WGS sequence"/>
</dbReference>
<comment type="similarity">
    <text evidence="1">Belongs to the carbohydrate kinase PfkB family.</text>
</comment>
<keyword evidence="5" id="KW-0067">ATP-binding</keyword>
<sequence>MIVVCGEALVDMVPGQCGGERGYLPRPGGSPYNVAIGLARLAAPTGFLGRLSTDAFGRLLRSHLEQNGVDMRYVSTGGEHTTLAFVHAGQGQDVEYNFYSENSADRNLGPRDLPTALAPKVEALHFGSFSLALEPAASTLATLMKREHGRRLITLDPNVRQQIVGERTPYRRRLEGWVAVADLVKASAADLSWLYPDLAPERVAELWLEAGPSLVVITKGGEGSAAFGRRTSAAAEAPHVQVVDTVGAGDSFMSGAVAWLHHHGRLDANRLDELTAQELEDMLRYANRASAFTCTRAGADPPTEAELAAWVV</sequence>
<keyword evidence="8" id="KW-1185">Reference proteome</keyword>
<comment type="caution">
    <text evidence="7">The sequence shown here is derived from an EMBL/GenBank/DDBJ whole genome shotgun (WGS) entry which is preliminary data.</text>
</comment>
<keyword evidence="2" id="KW-0808">Transferase</keyword>
<proteinExistence type="inferred from homology"/>
<dbReference type="GO" id="GO:0016301">
    <property type="term" value="F:kinase activity"/>
    <property type="evidence" value="ECO:0007669"/>
    <property type="project" value="UniProtKB-KW"/>
</dbReference>
<dbReference type="PANTHER" id="PTHR43085:SF1">
    <property type="entry name" value="PSEUDOURIDINE KINASE-RELATED"/>
    <property type="match status" value="1"/>
</dbReference>
<dbReference type="AlphaFoldDB" id="A0A934NFC7"/>
<keyword evidence="3" id="KW-0547">Nucleotide-binding</keyword>
<evidence type="ECO:0000256" key="3">
    <source>
        <dbReference type="ARBA" id="ARBA00022741"/>
    </source>
</evidence>
<feature type="domain" description="Carbohydrate kinase PfkB" evidence="6">
    <location>
        <begin position="26"/>
        <end position="304"/>
    </location>
</feature>
<dbReference type="EMBL" id="JAEKNR010000213">
    <property type="protein sequence ID" value="MBJ7600592.1"/>
    <property type="molecule type" value="Genomic_DNA"/>
</dbReference>
<dbReference type="CDD" id="cd01167">
    <property type="entry name" value="bac_FRK"/>
    <property type="match status" value="1"/>
</dbReference>
<dbReference type="PANTHER" id="PTHR43085">
    <property type="entry name" value="HEXOKINASE FAMILY MEMBER"/>
    <property type="match status" value="1"/>
</dbReference>
<evidence type="ECO:0000256" key="2">
    <source>
        <dbReference type="ARBA" id="ARBA00022679"/>
    </source>
</evidence>
<evidence type="ECO:0000256" key="4">
    <source>
        <dbReference type="ARBA" id="ARBA00022777"/>
    </source>
</evidence>
<evidence type="ECO:0000256" key="5">
    <source>
        <dbReference type="ARBA" id="ARBA00022840"/>
    </source>
</evidence>
<reference evidence="7" key="1">
    <citation type="submission" date="2020-10" db="EMBL/GenBank/DDBJ databases">
        <title>Ca. Dormibacterota MAGs.</title>
        <authorList>
            <person name="Montgomery K."/>
        </authorList>
    </citation>
    <scope>NUCLEOTIDE SEQUENCE [LARGE SCALE GENOMIC DNA]</scope>
    <source>
        <strain evidence="7">SC8812_S17_10</strain>
    </source>
</reference>
<protein>
    <submittedName>
        <fullName evidence="7">Carbohydrate kinase</fullName>
    </submittedName>
</protein>
<accession>A0A934NFC7</accession>